<sequence length="153" mass="17935">MVFEHDYKKFPELTNRQIEEFGFSSPHKQITEDFRATVVRVHDGDTVTLKAGFRDFEFPLRLLDIDAPEMNEGGEEAAAWVRRRLLNEEVEIRIERSRRVDKYGRLLGKVFHRGMDLGDELMAMGLAIPFTQRGEDIIPKLEKMFSIKQWFST</sequence>
<organism evidence="5">
    <name type="scientific">marine sediment metagenome</name>
    <dbReference type="NCBI Taxonomy" id="412755"/>
    <lineage>
        <taxon>unclassified sequences</taxon>
        <taxon>metagenomes</taxon>
        <taxon>ecological metagenomes</taxon>
    </lineage>
</organism>
<dbReference type="Gene3D" id="2.40.50.90">
    <property type="match status" value="1"/>
</dbReference>
<dbReference type="PANTHER" id="PTHR12302">
    <property type="entry name" value="EBNA2 BINDING PROTEIN P100"/>
    <property type="match status" value="1"/>
</dbReference>
<dbReference type="PROSITE" id="PS01284">
    <property type="entry name" value="TNASE_2"/>
    <property type="match status" value="1"/>
</dbReference>
<keyword evidence="3" id="KW-0378">Hydrolase</keyword>
<dbReference type="InterPro" id="IPR016071">
    <property type="entry name" value="Staphylococal_nuclease_OB-fold"/>
</dbReference>
<dbReference type="GO" id="GO:0003676">
    <property type="term" value="F:nucleic acid binding"/>
    <property type="evidence" value="ECO:0007669"/>
    <property type="project" value="InterPro"/>
</dbReference>
<keyword evidence="2" id="KW-0255">Endonuclease</keyword>
<dbReference type="SMART" id="SM00318">
    <property type="entry name" value="SNc"/>
    <property type="match status" value="1"/>
</dbReference>
<dbReference type="Pfam" id="PF00565">
    <property type="entry name" value="SNase"/>
    <property type="match status" value="1"/>
</dbReference>
<evidence type="ECO:0000259" key="4">
    <source>
        <dbReference type="PROSITE" id="PS50830"/>
    </source>
</evidence>
<dbReference type="EMBL" id="LAZR01005459">
    <property type="protein sequence ID" value="KKM99767.1"/>
    <property type="molecule type" value="Genomic_DNA"/>
</dbReference>
<evidence type="ECO:0000313" key="5">
    <source>
        <dbReference type="EMBL" id="KKM99767.1"/>
    </source>
</evidence>
<proteinExistence type="predicted"/>
<comment type="caution">
    <text evidence="5">The sequence shown here is derived from an EMBL/GenBank/DDBJ whole genome shotgun (WGS) entry which is preliminary data.</text>
</comment>
<dbReference type="AlphaFoldDB" id="A0A0F9Q309"/>
<evidence type="ECO:0000256" key="2">
    <source>
        <dbReference type="ARBA" id="ARBA00022759"/>
    </source>
</evidence>
<dbReference type="GO" id="GO:0016787">
    <property type="term" value="F:hydrolase activity"/>
    <property type="evidence" value="ECO:0007669"/>
    <property type="project" value="UniProtKB-KW"/>
</dbReference>
<feature type="domain" description="TNase-like" evidence="4">
    <location>
        <begin position="32"/>
        <end position="127"/>
    </location>
</feature>
<reference evidence="5" key="1">
    <citation type="journal article" date="2015" name="Nature">
        <title>Complex archaea that bridge the gap between prokaryotes and eukaryotes.</title>
        <authorList>
            <person name="Spang A."/>
            <person name="Saw J.H."/>
            <person name="Jorgensen S.L."/>
            <person name="Zaremba-Niedzwiedzka K."/>
            <person name="Martijn J."/>
            <person name="Lind A.E."/>
            <person name="van Eijk R."/>
            <person name="Schleper C."/>
            <person name="Guy L."/>
            <person name="Ettema T.J."/>
        </authorList>
    </citation>
    <scope>NUCLEOTIDE SEQUENCE</scope>
</reference>
<accession>A0A0F9Q309</accession>
<dbReference type="PANTHER" id="PTHR12302:SF3">
    <property type="entry name" value="SERINE_THREONINE-PROTEIN KINASE 31"/>
    <property type="match status" value="1"/>
</dbReference>
<name>A0A0F9Q309_9ZZZZ</name>
<dbReference type="SUPFAM" id="SSF50199">
    <property type="entry name" value="Staphylococcal nuclease"/>
    <property type="match status" value="1"/>
</dbReference>
<evidence type="ECO:0000256" key="3">
    <source>
        <dbReference type="ARBA" id="ARBA00022801"/>
    </source>
</evidence>
<evidence type="ECO:0000256" key="1">
    <source>
        <dbReference type="ARBA" id="ARBA00022722"/>
    </source>
</evidence>
<dbReference type="InterPro" id="IPR035437">
    <property type="entry name" value="SNase_OB-fold_sf"/>
</dbReference>
<dbReference type="InterPro" id="IPR002071">
    <property type="entry name" value="Thermonucl_AS"/>
</dbReference>
<gene>
    <name evidence="5" type="ORF">LCGC14_1144530</name>
</gene>
<protein>
    <recommendedName>
        <fullName evidence="4">TNase-like domain-containing protein</fullName>
    </recommendedName>
</protein>
<dbReference type="PROSITE" id="PS50830">
    <property type="entry name" value="TNASE_3"/>
    <property type="match status" value="1"/>
</dbReference>
<dbReference type="GO" id="GO:0004519">
    <property type="term" value="F:endonuclease activity"/>
    <property type="evidence" value="ECO:0007669"/>
    <property type="project" value="UniProtKB-KW"/>
</dbReference>
<keyword evidence="1" id="KW-0540">Nuclease</keyword>